<keyword evidence="3" id="KW-1185">Reference proteome</keyword>
<proteinExistence type="predicted"/>
<dbReference type="AlphaFoldDB" id="A0A6A5XVL3"/>
<dbReference type="GeneID" id="54283339"/>
<sequence>MAEDVLSSSSDLGHSGYTAKELQDKKQKIRLEYVKKRNPVLEALNGLFNAGHCGAFLHKIILHGEHHVQGDPKSAYGRGTPENIYKTPLQRKNRRGRQARPGMAMPSETWQSLHRSVMHHLRRIELRYVPREGAAEFDRMRSLSPLTTFASYSILQAKGMFVLLPTISAGSFAEKILDHWPYSRKPKKMTVVKKASDQKATARKKSGPAIDPPKDNMTTHLMTATWFDTWMAYANQHFHDTSAIDVLELDGSTTHNASIKFA</sequence>
<reference evidence="2" key="1">
    <citation type="journal article" date="2020" name="Stud. Mycol.">
        <title>101 Dothideomycetes genomes: a test case for predicting lifestyles and emergence of pathogens.</title>
        <authorList>
            <person name="Haridas S."/>
            <person name="Albert R."/>
            <person name="Binder M."/>
            <person name="Bloem J."/>
            <person name="Labutti K."/>
            <person name="Salamov A."/>
            <person name="Andreopoulos B."/>
            <person name="Baker S."/>
            <person name="Barry K."/>
            <person name="Bills G."/>
            <person name="Bluhm B."/>
            <person name="Cannon C."/>
            <person name="Castanera R."/>
            <person name="Culley D."/>
            <person name="Daum C."/>
            <person name="Ezra D."/>
            <person name="Gonzalez J."/>
            <person name="Henrissat B."/>
            <person name="Kuo A."/>
            <person name="Liang C."/>
            <person name="Lipzen A."/>
            <person name="Lutzoni F."/>
            <person name="Magnuson J."/>
            <person name="Mondo S."/>
            <person name="Nolan M."/>
            <person name="Ohm R."/>
            <person name="Pangilinan J."/>
            <person name="Park H.-J."/>
            <person name="Ramirez L."/>
            <person name="Alfaro M."/>
            <person name="Sun H."/>
            <person name="Tritt A."/>
            <person name="Yoshinaga Y."/>
            <person name="Zwiers L.-H."/>
            <person name="Turgeon B."/>
            <person name="Goodwin S."/>
            <person name="Spatafora J."/>
            <person name="Crous P."/>
            <person name="Grigoriev I."/>
        </authorList>
    </citation>
    <scope>NUCLEOTIDE SEQUENCE</scope>
    <source>
        <strain evidence="2">CBS 175.79</strain>
    </source>
</reference>
<dbReference type="Proteomes" id="UP000799778">
    <property type="component" value="Unassembled WGS sequence"/>
</dbReference>
<evidence type="ECO:0000313" key="2">
    <source>
        <dbReference type="EMBL" id="KAF2016670.1"/>
    </source>
</evidence>
<accession>A0A6A5XVL3</accession>
<gene>
    <name evidence="2" type="ORF">BU24DRAFT_409751</name>
</gene>
<dbReference type="RefSeq" id="XP_033385009.1">
    <property type="nucleotide sequence ID" value="XM_033525942.1"/>
</dbReference>
<name>A0A6A5XVL3_9PLEO</name>
<feature type="region of interest" description="Disordered" evidence="1">
    <location>
        <begin position="188"/>
        <end position="215"/>
    </location>
</feature>
<evidence type="ECO:0000256" key="1">
    <source>
        <dbReference type="SAM" id="MobiDB-lite"/>
    </source>
</evidence>
<evidence type="ECO:0000313" key="3">
    <source>
        <dbReference type="Proteomes" id="UP000799778"/>
    </source>
</evidence>
<dbReference type="EMBL" id="ML978069">
    <property type="protein sequence ID" value="KAF2016670.1"/>
    <property type="molecule type" value="Genomic_DNA"/>
</dbReference>
<organism evidence="2 3">
    <name type="scientific">Aaosphaeria arxii CBS 175.79</name>
    <dbReference type="NCBI Taxonomy" id="1450172"/>
    <lineage>
        <taxon>Eukaryota</taxon>
        <taxon>Fungi</taxon>
        <taxon>Dikarya</taxon>
        <taxon>Ascomycota</taxon>
        <taxon>Pezizomycotina</taxon>
        <taxon>Dothideomycetes</taxon>
        <taxon>Pleosporomycetidae</taxon>
        <taxon>Pleosporales</taxon>
        <taxon>Pleosporales incertae sedis</taxon>
        <taxon>Aaosphaeria</taxon>
    </lineage>
</organism>
<protein>
    <submittedName>
        <fullName evidence="2">Uncharacterized protein</fullName>
    </submittedName>
</protein>